<evidence type="ECO:0000256" key="2">
    <source>
        <dbReference type="ARBA" id="ARBA00022512"/>
    </source>
</evidence>
<feature type="compositionally biased region" description="Low complexity" evidence="6">
    <location>
        <begin position="388"/>
        <end position="397"/>
    </location>
</feature>
<keyword evidence="15" id="KW-1185">Reference proteome</keyword>
<evidence type="ECO:0000313" key="14">
    <source>
        <dbReference type="Proteomes" id="UP000321296"/>
    </source>
</evidence>
<feature type="domain" description="Collagen binding" evidence="9">
    <location>
        <begin position="247"/>
        <end position="372"/>
    </location>
</feature>
<evidence type="ECO:0000256" key="5">
    <source>
        <dbReference type="ARBA" id="ARBA00023088"/>
    </source>
</evidence>
<dbReference type="InterPro" id="IPR011252">
    <property type="entry name" value="Fibrogen-bd_dom1"/>
</dbReference>
<dbReference type="GeneID" id="64345407"/>
<feature type="chain" id="PRO_5038797023" evidence="8">
    <location>
        <begin position="20"/>
        <end position="642"/>
    </location>
</feature>
<feature type="region of interest" description="Disordered" evidence="6">
    <location>
        <begin position="27"/>
        <end position="94"/>
    </location>
</feature>
<dbReference type="CDD" id="cd00222">
    <property type="entry name" value="CollagenBindB"/>
    <property type="match status" value="2"/>
</dbReference>
<dbReference type="GO" id="GO:0007155">
    <property type="term" value="P:cell adhesion"/>
    <property type="evidence" value="ECO:0007669"/>
    <property type="project" value="InterPro"/>
</dbReference>
<keyword evidence="4 8" id="KW-0732">Signal</keyword>
<evidence type="ECO:0000259" key="10">
    <source>
        <dbReference type="Pfam" id="PF05738"/>
    </source>
</evidence>
<reference evidence="12 15" key="2">
    <citation type="submission" date="2023-02" db="EMBL/GenBank/DDBJ databases">
        <title>Antimicrobial susceptibility testing and tentative epidemiological cut-off values for Lactobacillaceae family species intended for ingestion.</title>
        <authorList>
            <person name="Noehr-Meldgaard K."/>
            <person name="Struve C."/>
            <person name="Ingmer H."/>
            <person name="Koza A."/>
            <person name="Al-Nakeeb K."/>
            <person name="Agersoe Y."/>
        </authorList>
    </citation>
    <scope>NUCLEOTIDE SEQUENCE [LARGE SCALE GENOMIC DNA]</scope>
    <source>
        <strain evidence="12 15">DSM 20193</strain>
    </source>
</reference>
<evidence type="ECO:0000313" key="15">
    <source>
        <dbReference type="Proteomes" id="UP001529201"/>
    </source>
</evidence>
<evidence type="ECO:0000256" key="7">
    <source>
        <dbReference type="SAM" id="Phobius"/>
    </source>
</evidence>
<dbReference type="InterPro" id="IPR008454">
    <property type="entry name" value="Collagen-bd_Cna-like_B-typ_dom"/>
</dbReference>
<evidence type="ECO:0000259" key="11">
    <source>
        <dbReference type="Pfam" id="PF17961"/>
    </source>
</evidence>
<dbReference type="Gene3D" id="2.60.40.1140">
    <property type="entry name" value="Collagen-binding surface protein Cna, B-type domain"/>
    <property type="match status" value="2"/>
</dbReference>
<dbReference type="InterPro" id="IPR008456">
    <property type="entry name" value="Collagen-bd_dom"/>
</dbReference>
<dbReference type="Gene3D" id="2.60.40.1280">
    <property type="match status" value="1"/>
</dbReference>
<evidence type="ECO:0000259" key="9">
    <source>
        <dbReference type="Pfam" id="PF05737"/>
    </source>
</evidence>
<protein>
    <submittedName>
        <fullName evidence="13">Cna B-type domain-containing protein</fullName>
    </submittedName>
</protein>
<feature type="domain" description="CNA-B" evidence="10">
    <location>
        <begin position="482"/>
        <end position="564"/>
    </location>
</feature>
<feature type="region of interest" description="Disordered" evidence="6">
    <location>
        <begin position="378"/>
        <end position="404"/>
    </location>
</feature>
<feature type="domain" description="CNA-B" evidence="10">
    <location>
        <begin position="392"/>
        <end position="475"/>
    </location>
</feature>
<feature type="signal peptide" evidence="8">
    <location>
        <begin position="1"/>
        <end position="19"/>
    </location>
</feature>
<comment type="subcellular location">
    <subcellularLocation>
        <location evidence="1">Secreted</location>
        <location evidence="1">Cell wall</location>
        <topology evidence="1">Peptidoglycan-anchor</topology>
    </subcellularLocation>
</comment>
<dbReference type="Pfam" id="PF05738">
    <property type="entry name" value="Cna_B"/>
    <property type="match status" value="2"/>
</dbReference>
<dbReference type="Proteomes" id="UP000321296">
    <property type="component" value="Chromosome"/>
</dbReference>
<dbReference type="AlphaFoldDB" id="A0A5B8SY40"/>
<feature type="region of interest" description="Disordered" evidence="6">
    <location>
        <begin position="578"/>
        <end position="612"/>
    </location>
</feature>
<keyword evidence="3" id="KW-0964">Secreted</keyword>
<evidence type="ECO:0000256" key="4">
    <source>
        <dbReference type="ARBA" id="ARBA00022729"/>
    </source>
</evidence>
<dbReference type="InterPro" id="IPR008966">
    <property type="entry name" value="Adhesion_dom_sf"/>
</dbReference>
<dbReference type="Gene3D" id="2.60.40.740">
    <property type="match status" value="1"/>
</dbReference>
<keyword evidence="7" id="KW-0472">Membrane</keyword>
<feature type="transmembrane region" description="Helical" evidence="7">
    <location>
        <begin position="619"/>
        <end position="637"/>
    </location>
</feature>
<evidence type="ECO:0000313" key="13">
    <source>
        <dbReference type="EMBL" id="QEA41057.1"/>
    </source>
</evidence>
<gene>
    <name evidence="13" type="ORF">FGL85_00160</name>
    <name evidence="12" type="ORF">P1N92_03465</name>
</gene>
<dbReference type="Pfam" id="PF17961">
    <property type="entry name" value="Big_8"/>
    <property type="match status" value="1"/>
</dbReference>
<dbReference type="Pfam" id="PF05737">
    <property type="entry name" value="Collagen_bind"/>
    <property type="match status" value="1"/>
</dbReference>
<feature type="compositionally biased region" description="Polar residues" evidence="6">
    <location>
        <begin position="33"/>
        <end position="90"/>
    </location>
</feature>
<accession>A0A5B8SY40</accession>
<dbReference type="RefSeq" id="WP_010280002.1">
    <property type="nucleotide sequence ID" value="NZ_CP042383.1"/>
</dbReference>
<dbReference type="SUPFAM" id="SSF49478">
    <property type="entry name" value="Cna protein B-type domain"/>
    <property type="match status" value="2"/>
</dbReference>
<dbReference type="EMBL" id="CP042383">
    <property type="protein sequence ID" value="QEA41057.1"/>
    <property type="molecule type" value="Genomic_DNA"/>
</dbReference>
<proteinExistence type="predicted"/>
<dbReference type="Proteomes" id="UP001529201">
    <property type="component" value="Unassembled WGS sequence"/>
</dbReference>
<evidence type="ECO:0000313" key="12">
    <source>
        <dbReference type="EMBL" id="MDG9733177.1"/>
    </source>
</evidence>
<evidence type="ECO:0000256" key="8">
    <source>
        <dbReference type="SAM" id="SignalP"/>
    </source>
</evidence>
<keyword evidence="2" id="KW-0134">Cell wall</keyword>
<name>A0A5B8SY40_LEUPS</name>
<evidence type="ECO:0000256" key="1">
    <source>
        <dbReference type="ARBA" id="ARBA00004168"/>
    </source>
</evidence>
<dbReference type="SUPFAM" id="SSF49401">
    <property type="entry name" value="Bacterial adhesins"/>
    <property type="match status" value="2"/>
</dbReference>
<keyword evidence="5" id="KW-0572">Peptidoglycan-anchor</keyword>
<sequence length="642" mass="69962">MFKKFTTLFSLVVMMSTFAATPIAAATQSATTETPVARSSTTNNNRTDVAKQQETTKATTLPVNAEKSSSLPTTQNQKANNQLANTQAQSRAPALKETDWGDQFVTHAELQDENGNPKTNFGIYDNMQAHWDYNIPAGTAIKSGDTMSVNVPSVLTLQSDVTFDIKDAAGNVIGHAVADHTTGKVTITFTDYAAESAKNGISGSFNIWVHWNHSQVEEDTDVPIDWGTNGQTIHVDPDGNPTPDPNEVLYKWGTVDSNDPTLIHWTVRLNLTQEKIKNGVYTDFIGDNQQVVNGTVAAIHGSYNATFTDFTKSSDVPADAISYDSDTQFHINIGDFSDTVLINYDSRATDGGQSSKYENAGQLTGDNIETHTVDIYTPDNGGGGGGETTETVSGTKTWQDDNNAEGLRPDAIIVDLYQNGVKIDSKSVSEETNWQYSFTNLPKYDANGDAYTYTVKEEAVDHYVSTQNGNNFTNTLSDITTVSGTKTWDDSNNQAGLRPESIKVNLLIGDKIIQTKTVSAADNWAYKFTNLPKYDETGKKIVYHITEDKVSGYKTEVSGYNLINHLTPTPEPIDPVTPVNPTPIDPSSPVTPNSSATSTLETATEKQNLPNTSAEAKTTVPLVCLALVMTTITLIWYQKYRN</sequence>
<reference evidence="13 14" key="1">
    <citation type="submission" date="2019-06" db="EMBL/GenBank/DDBJ databases">
        <title>Genome analyses of bacteria isolated from kimchi.</title>
        <authorList>
            <person name="Lee S."/>
            <person name="Ahn S."/>
            <person name="Roh S."/>
        </authorList>
    </citation>
    <scope>NUCLEOTIDE SEQUENCE [LARGE SCALE GENOMIC DNA]</scope>
    <source>
        <strain evidence="13 14">CBA3630</strain>
    </source>
</reference>
<dbReference type="GO" id="GO:0005518">
    <property type="term" value="F:collagen binding"/>
    <property type="evidence" value="ECO:0007669"/>
    <property type="project" value="InterPro"/>
</dbReference>
<feature type="domain" description="SDR-like Ig" evidence="11">
    <location>
        <begin position="122"/>
        <end position="219"/>
    </location>
</feature>
<keyword evidence="7" id="KW-1133">Transmembrane helix</keyword>
<organism evidence="13 14">
    <name type="scientific">Leuconostoc pseudomesenteroides</name>
    <dbReference type="NCBI Taxonomy" id="33968"/>
    <lineage>
        <taxon>Bacteria</taxon>
        <taxon>Bacillati</taxon>
        <taxon>Bacillota</taxon>
        <taxon>Bacilli</taxon>
        <taxon>Lactobacillales</taxon>
        <taxon>Lactobacillaceae</taxon>
        <taxon>Leuconostoc</taxon>
    </lineage>
</organism>
<dbReference type="InterPro" id="IPR041171">
    <property type="entry name" value="SDR_Ig"/>
</dbReference>
<dbReference type="EMBL" id="JARGDN010000003">
    <property type="protein sequence ID" value="MDG9733177.1"/>
    <property type="molecule type" value="Genomic_DNA"/>
</dbReference>
<dbReference type="KEGG" id="lpse:FGL85_00160"/>
<evidence type="ECO:0000256" key="3">
    <source>
        <dbReference type="ARBA" id="ARBA00022525"/>
    </source>
</evidence>
<evidence type="ECO:0000256" key="6">
    <source>
        <dbReference type="SAM" id="MobiDB-lite"/>
    </source>
</evidence>
<keyword evidence="7" id="KW-0812">Transmembrane</keyword>